<dbReference type="GO" id="GO:0016853">
    <property type="term" value="F:isomerase activity"/>
    <property type="evidence" value="ECO:0007669"/>
    <property type="project" value="UniProtKB-KW"/>
</dbReference>
<comment type="caution">
    <text evidence="4">The sequence shown here is derived from an EMBL/GenBank/DDBJ whole genome shotgun (WGS) entry which is preliminary data.</text>
</comment>
<dbReference type="NCBIfam" id="TIGR00654">
    <property type="entry name" value="PhzF_family"/>
    <property type="match status" value="1"/>
</dbReference>
<dbReference type="GO" id="GO:0005737">
    <property type="term" value="C:cytoplasm"/>
    <property type="evidence" value="ECO:0007669"/>
    <property type="project" value="TreeGrafter"/>
</dbReference>
<comment type="similarity">
    <text evidence="1">Belongs to the PhzF family.</text>
</comment>
<dbReference type="RefSeq" id="WP_142903922.1">
    <property type="nucleotide sequence ID" value="NZ_ML660091.1"/>
</dbReference>
<accession>A0A545TVT1</accession>
<dbReference type="Gene3D" id="3.10.310.10">
    <property type="entry name" value="Diaminopimelate Epimerase, Chain A, domain 1"/>
    <property type="match status" value="2"/>
</dbReference>
<protein>
    <submittedName>
        <fullName evidence="4">PhzF family phenazine biosynthesis protein</fullName>
    </submittedName>
</protein>
<dbReference type="PANTHER" id="PTHR13774:SF17">
    <property type="entry name" value="PHENAZINE BIOSYNTHESIS-LIKE DOMAIN-CONTAINING PROTEIN"/>
    <property type="match status" value="1"/>
</dbReference>
<dbReference type="InterPro" id="IPR003719">
    <property type="entry name" value="Phenazine_PhzF-like"/>
</dbReference>
<evidence type="ECO:0000313" key="5">
    <source>
        <dbReference type="Proteomes" id="UP000319732"/>
    </source>
</evidence>
<dbReference type="Pfam" id="PF02567">
    <property type="entry name" value="PhzC-PhzF"/>
    <property type="match status" value="1"/>
</dbReference>
<reference evidence="4 5" key="1">
    <citation type="submission" date="2019-06" db="EMBL/GenBank/DDBJ databases">
        <title>Whole genome sequence for Cellvibrionaceae sp. R142.</title>
        <authorList>
            <person name="Wang G."/>
        </authorList>
    </citation>
    <scope>NUCLEOTIDE SEQUENCE [LARGE SCALE GENOMIC DNA]</scope>
    <source>
        <strain evidence="4 5">R142</strain>
    </source>
</reference>
<dbReference type="AlphaFoldDB" id="A0A545TVT1"/>
<dbReference type="OrthoDB" id="9788221at2"/>
<dbReference type="Proteomes" id="UP000319732">
    <property type="component" value="Unassembled WGS sequence"/>
</dbReference>
<evidence type="ECO:0000256" key="3">
    <source>
        <dbReference type="PIRSR" id="PIRSR016184-1"/>
    </source>
</evidence>
<name>A0A545TVT1_9GAMM</name>
<gene>
    <name evidence="4" type="ORF">FKG94_09185</name>
</gene>
<dbReference type="PANTHER" id="PTHR13774">
    <property type="entry name" value="PHENAZINE BIOSYNTHESIS PROTEIN"/>
    <property type="match status" value="1"/>
</dbReference>
<keyword evidence="2" id="KW-0413">Isomerase</keyword>
<dbReference type="SUPFAM" id="SSF54506">
    <property type="entry name" value="Diaminopimelate epimerase-like"/>
    <property type="match status" value="1"/>
</dbReference>
<proteinExistence type="inferred from homology"/>
<evidence type="ECO:0000313" key="4">
    <source>
        <dbReference type="EMBL" id="TQV81261.1"/>
    </source>
</evidence>
<dbReference type="EMBL" id="VHSG01000008">
    <property type="protein sequence ID" value="TQV81261.1"/>
    <property type="molecule type" value="Genomic_DNA"/>
</dbReference>
<feature type="active site" evidence="3">
    <location>
        <position position="46"/>
    </location>
</feature>
<evidence type="ECO:0000256" key="1">
    <source>
        <dbReference type="ARBA" id="ARBA00008270"/>
    </source>
</evidence>
<evidence type="ECO:0000256" key="2">
    <source>
        <dbReference type="ARBA" id="ARBA00023235"/>
    </source>
</evidence>
<sequence length="262" mass="29075">MQLPLYQIDAFTDQLFKGNPAAVVPLTQWLPDSLMQAIAAENNLAETAFFVPLEDDTEDFQLRWFTPEREMDLCGHATLASAYVLFEYLLPQSEAIRFKTLSGTLVVTRSSAGLTMDFPARPARAEPLPDAIARALNVEPLWSGAARDWLVVLDSEQQVRELAPDFATLLNVSERAVIVTAPGTEADFVSRFFAPKLGVFEDPVTGSAHCTLVPYWVERLQKNPLHARQISARGGDIQCLLQGKRVFMTGTCTHYMTAEISI</sequence>
<organism evidence="4 5">
    <name type="scientific">Exilibacterium tricleocarpae</name>
    <dbReference type="NCBI Taxonomy" id="2591008"/>
    <lineage>
        <taxon>Bacteria</taxon>
        <taxon>Pseudomonadati</taxon>
        <taxon>Pseudomonadota</taxon>
        <taxon>Gammaproteobacteria</taxon>
        <taxon>Cellvibrionales</taxon>
        <taxon>Cellvibrionaceae</taxon>
        <taxon>Exilibacterium</taxon>
    </lineage>
</organism>
<dbReference type="PIRSF" id="PIRSF016184">
    <property type="entry name" value="PhzC_PhzF"/>
    <property type="match status" value="1"/>
</dbReference>
<keyword evidence="5" id="KW-1185">Reference proteome</keyword>